<feature type="region of interest" description="Disordered" evidence="1">
    <location>
        <begin position="21"/>
        <end position="56"/>
    </location>
</feature>
<organism evidence="4">
    <name type="scientific">Sesamum radiatum</name>
    <name type="common">Black benniseed</name>
    <dbReference type="NCBI Taxonomy" id="300843"/>
    <lineage>
        <taxon>Eukaryota</taxon>
        <taxon>Viridiplantae</taxon>
        <taxon>Streptophyta</taxon>
        <taxon>Embryophyta</taxon>
        <taxon>Tracheophyta</taxon>
        <taxon>Spermatophyta</taxon>
        <taxon>Magnoliopsida</taxon>
        <taxon>eudicotyledons</taxon>
        <taxon>Gunneridae</taxon>
        <taxon>Pentapetalae</taxon>
        <taxon>asterids</taxon>
        <taxon>lamiids</taxon>
        <taxon>Lamiales</taxon>
        <taxon>Pedaliaceae</taxon>
        <taxon>Sesamum</taxon>
    </lineage>
</organism>
<accession>A0AAW2QI86</accession>
<keyword evidence="2" id="KW-1133">Transmembrane helix</keyword>
<evidence type="ECO:0000313" key="4">
    <source>
        <dbReference type="EMBL" id="KAL0366923.1"/>
    </source>
</evidence>
<dbReference type="Pfam" id="PF07727">
    <property type="entry name" value="RVT_2"/>
    <property type="match status" value="1"/>
</dbReference>
<keyword evidence="2" id="KW-0472">Membrane</keyword>
<dbReference type="PANTHER" id="PTHR43383">
    <property type="entry name" value="NODULIN 6"/>
    <property type="match status" value="1"/>
</dbReference>
<dbReference type="PANTHER" id="PTHR43383:SF2">
    <property type="entry name" value="AMIDOHYDROLASE 2 FAMILY PROTEIN"/>
    <property type="match status" value="1"/>
</dbReference>
<keyword evidence="2" id="KW-0812">Transmembrane</keyword>
<sequence length="373" mass="41384">MSFIPTSSEPVLVSTHELDHVPNSTDIANPTPPIPVTAESMPPDTLPLNSVPDLPPRRPLRQTKPPAWLADFHCNQSSISLISPDSLASSHAEFLAALSTFQEPSCYKEAQGSREWEEAIRQELDALEKNDTWEVVTLPHGQKVIGNKWVYKLKLKADGSIDRHKARLVAKGYNQVEGVDYVDKFSPVAKAVTVWVFLALASSYSWPIQQVDINNAFLHGFLDEDIYMQAPAGYSIPKGLVCELKRLLYGLKQASRQWNLELTSKLLAFGFLQSAHDHCLFIKPTEAGLIALLVYADDVLITCIFESKITEVKDFLHSAFTIKDLGPAKYFLGLEIARSSSGTPSLNTNLSETSYLTLAFNLLSLLLLLYLLA</sequence>
<evidence type="ECO:0000256" key="2">
    <source>
        <dbReference type="SAM" id="Phobius"/>
    </source>
</evidence>
<feature type="transmembrane region" description="Helical" evidence="2">
    <location>
        <begin position="354"/>
        <end position="372"/>
    </location>
</feature>
<dbReference type="InterPro" id="IPR013103">
    <property type="entry name" value="RVT_2"/>
</dbReference>
<evidence type="ECO:0000256" key="1">
    <source>
        <dbReference type="SAM" id="MobiDB-lite"/>
    </source>
</evidence>
<dbReference type="AlphaFoldDB" id="A0AAW2QI86"/>
<evidence type="ECO:0000259" key="3">
    <source>
        <dbReference type="Pfam" id="PF07727"/>
    </source>
</evidence>
<gene>
    <name evidence="4" type="ORF">Sradi_3582400</name>
</gene>
<dbReference type="InterPro" id="IPR043502">
    <property type="entry name" value="DNA/RNA_pol_sf"/>
</dbReference>
<protein>
    <submittedName>
        <fullName evidence="4">Retrovirus-related Pol polyprotein from transposon RE1</fullName>
    </submittedName>
</protein>
<reference evidence="4" key="2">
    <citation type="journal article" date="2024" name="Plant">
        <title>Genomic evolution and insights into agronomic trait innovations of Sesamum species.</title>
        <authorList>
            <person name="Miao H."/>
            <person name="Wang L."/>
            <person name="Qu L."/>
            <person name="Liu H."/>
            <person name="Sun Y."/>
            <person name="Le M."/>
            <person name="Wang Q."/>
            <person name="Wei S."/>
            <person name="Zheng Y."/>
            <person name="Lin W."/>
            <person name="Duan Y."/>
            <person name="Cao H."/>
            <person name="Xiong S."/>
            <person name="Wang X."/>
            <person name="Wei L."/>
            <person name="Li C."/>
            <person name="Ma Q."/>
            <person name="Ju M."/>
            <person name="Zhao R."/>
            <person name="Li G."/>
            <person name="Mu C."/>
            <person name="Tian Q."/>
            <person name="Mei H."/>
            <person name="Zhang T."/>
            <person name="Gao T."/>
            <person name="Zhang H."/>
        </authorList>
    </citation>
    <scope>NUCLEOTIDE SEQUENCE</scope>
    <source>
        <strain evidence="4">G02</strain>
    </source>
</reference>
<feature type="domain" description="Reverse transcriptase Ty1/copia-type" evidence="3">
    <location>
        <begin position="130"/>
        <end position="342"/>
    </location>
</feature>
<dbReference type="EMBL" id="JACGWJ010000015">
    <property type="protein sequence ID" value="KAL0366923.1"/>
    <property type="molecule type" value="Genomic_DNA"/>
</dbReference>
<comment type="caution">
    <text evidence="4">The sequence shown here is derived from an EMBL/GenBank/DDBJ whole genome shotgun (WGS) entry which is preliminary data.</text>
</comment>
<proteinExistence type="predicted"/>
<reference evidence="4" key="1">
    <citation type="submission" date="2020-06" db="EMBL/GenBank/DDBJ databases">
        <authorList>
            <person name="Li T."/>
            <person name="Hu X."/>
            <person name="Zhang T."/>
            <person name="Song X."/>
            <person name="Zhang H."/>
            <person name="Dai N."/>
            <person name="Sheng W."/>
            <person name="Hou X."/>
            <person name="Wei L."/>
        </authorList>
    </citation>
    <scope>NUCLEOTIDE SEQUENCE</scope>
    <source>
        <strain evidence="4">G02</strain>
        <tissue evidence="4">Leaf</tissue>
    </source>
</reference>
<name>A0AAW2QI86_SESRA</name>
<dbReference type="SUPFAM" id="SSF56672">
    <property type="entry name" value="DNA/RNA polymerases"/>
    <property type="match status" value="1"/>
</dbReference>